<name>A0A1Y0HJ56_9BACT</name>
<keyword evidence="3" id="KW-1185">Reference proteome</keyword>
<dbReference type="InterPro" id="IPR027417">
    <property type="entry name" value="P-loop_NTPase"/>
</dbReference>
<evidence type="ECO:0000259" key="1">
    <source>
        <dbReference type="Pfam" id="PF01656"/>
    </source>
</evidence>
<dbReference type="OrthoDB" id="7827693at2"/>
<dbReference type="Proteomes" id="UP000196005">
    <property type="component" value="Chromosome"/>
</dbReference>
<protein>
    <recommendedName>
        <fullName evidence="1">CobQ/CobB/MinD/ParA nucleotide binding domain-containing protein</fullName>
    </recommendedName>
</protein>
<dbReference type="SUPFAM" id="SSF52540">
    <property type="entry name" value="P-loop containing nucleoside triphosphate hydrolases"/>
    <property type="match status" value="1"/>
</dbReference>
<sequence>MIISVINKKGGVGKTPIAFSLAKDLGYYLQSNDNSVIESIYPDMAKISSSPEIIDNCVYDFGGFVSAGVLPILKASSVVLIPTSNDYNSILRTVETIEEIQLYNSNLLIIVTKTEKESDFQAVKDAISTHFENLEFFELRLSKAFKNTIETGLSITELYNETPLSKCAYKTVFQQYKSILDLFKGE</sequence>
<dbReference type="CDD" id="cd02042">
    <property type="entry name" value="ParAB_family"/>
    <property type="match status" value="1"/>
</dbReference>
<dbReference type="Gene3D" id="3.40.50.300">
    <property type="entry name" value="P-loop containing nucleotide triphosphate hydrolases"/>
    <property type="match status" value="1"/>
</dbReference>
<dbReference type="KEGG" id="suls:Sdiek1_0965"/>
<evidence type="ECO:0000313" key="2">
    <source>
        <dbReference type="EMBL" id="ARU48131.1"/>
    </source>
</evidence>
<organism evidence="2 3">
    <name type="scientific">Sulfurospirillum diekertiae</name>
    <dbReference type="NCBI Taxonomy" id="1854492"/>
    <lineage>
        <taxon>Bacteria</taxon>
        <taxon>Pseudomonadati</taxon>
        <taxon>Campylobacterota</taxon>
        <taxon>Epsilonproteobacteria</taxon>
        <taxon>Campylobacterales</taxon>
        <taxon>Sulfurospirillaceae</taxon>
        <taxon>Sulfurospirillum</taxon>
    </lineage>
</organism>
<evidence type="ECO:0000313" key="3">
    <source>
        <dbReference type="Proteomes" id="UP000196005"/>
    </source>
</evidence>
<dbReference type="RefSeq" id="WP_087438133.1">
    <property type="nucleotide sequence ID" value="NZ_CP021416.1"/>
</dbReference>
<proteinExistence type="predicted"/>
<dbReference type="InterPro" id="IPR002586">
    <property type="entry name" value="CobQ/CobB/MinD/ParA_Nub-bd_dom"/>
</dbReference>
<reference evidence="3" key="1">
    <citation type="submission" date="2017-05" db="EMBL/GenBank/DDBJ databases">
        <title>Dechlorination kinetics govern the competition between two new strains of the genus Sulfurospirillum.</title>
        <authorList>
            <person name="Buttet G.F."/>
            <person name="Murray A.M."/>
            <person name="Goris T."/>
            <person name="Burion M."/>
            <person name="Lin B."/>
            <person name="Rolle M."/>
            <person name="Maillard J."/>
        </authorList>
    </citation>
    <scope>NUCLEOTIDE SEQUENCE [LARGE SCALE GENOMIC DNA]</scope>
    <source>
        <strain evidence="3">SL2-1</strain>
    </source>
</reference>
<accession>A0A1Y0HJ56</accession>
<dbReference type="AlphaFoldDB" id="A0A1Y0HJ56"/>
<dbReference type="Pfam" id="PF01656">
    <property type="entry name" value="CbiA"/>
    <property type="match status" value="1"/>
</dbReference>
<gene>
    <name evidence="2" type="ORF">Sdiek1_0965</name>
</gene>
<dbReference type="EMBL" id="CP021416">
    <property type="protein sequence ID" value="ARU48131.1"/>
    <property type="molecule type" value="Genomic_DNA"/>
</dbReference>
<feature type="domain" description="CobQ/CobB/MinD/ParA nucleotide binding" evidence="1">
    <location>
        <begin position="3"/>
        <end position="153"/>
    </location>
</feature>